<dbReference type="HAMAP" id="MF_00161">
    <property type="entry name" value="LspA"/>
    <property type="match status" value="1"/>
</dbReference>
<accession>A0A0R2QL16</accession>
<proteinExistence type="inferred from homology"/>
<dbReference type="Proteomes" id="UP000051017">
    <property type="component" value="Unassembled WGS sequence"/>
</dbReference>
<evidence type="ECO:0000256" key="1">
    <source>
        <dbReference type="ARBA" id="ARBA00006139"/>
    </source>
</evidence>
<dbReference type="GO" id="GO:0005886">
    <property type="term" value="C:plasma membrane"/>
    <property type="evidence" value="ECO:0007669"/>
    <property type="project" value="UniProtKB-SubCell"/>
</dbReference>
<dbReference type="GO" id="GO:0004190">
    <property type="term" value="F:aspartic-type endopeptidase activity"/>
    <property type="evidence" value="ECO:0007669"/>
    <property type="project" value="UniProtKB-UniRule"/>
</dbReference>
<dbReference type="AlphaFoldDB" id="A0A0R2QL16"/>
<feature type="transmembrane region" description="Helical" evidence="9">
    <location>
        <begin position="142"/>
        <end position="167"/>
    </location>
</feature>
<dbReference type="PANTHER" id="PTHR33695">
    <property type="entry name" value="LIPOPROTEIN SIGNAL PEPTIDASE"/>
    <property type="match status" value="1"/>
</dbReference>
<comment type="catalytic activity">
    <reaction evidence="9 10">
        <text>Release of signal peptides from bacterial membrane prolipoproteins. Hydrolyzes -Xaa-Yaa-Zaa-|-(S,diacylglyceryl)Cys-, in which Xaa is hydrophobic (preferably Leu), and Yaa (Ala or Ser) and Zaa (Gly or Ala) have small, neutral side chains.</text>
        <dbReference type="EC" id="3.4.23.36"/>
    </reaction>
</comment>
<dbReference type="EC" id="3.4.23.36" evidence="9"/>
<evidence type="ECO:0000256" key="8">
    <source>
        <dbReference type="ARBA" id="ARBA00023136"/>
    </source>
</evidence>
<reference evidence="12 13" key="1">
    <citation type="submission" date="2015-10" db="EMBL/GenBank/DDBJ databases">
        <title>Metagenome-Assembled Genomes uncover a global brackish microbiome.</title>
        <authorList>
            <person name="Hugerth L.W."/>
            <person name="Larsson J."/>
            <person name="Alneberg J."/>
            <person name="Lindh M.V."/>
            <person name="Legrand C."/>
            <person name="Pinhassi J."/>
            <person name="Andersson A.F."/>
        </authorList>
    </citation>
    <scope>NUCLEOTIDE SEQUENCE [LARGE SCALE GENOMIC DNA]</scope>
    <source>
        <strain evidence="12">BACL6 MAG-120924-bin43</strain>
    </source>
</reference>
<keyword evidence="5 9" id="KW-0064">Aspartyl protease</keyword>
<evidence type="ECO:0000313" key="12">
    <source>
        <dbReference type="EMBL" id="KRO49053.1"/>
    </source>
</evidence>
<dbReference type="Pfam" id="PF01252">
    <property type="entry name" value="Peptidase_A8"/>
    <property type="match status" value="1"/>
</dbReference>
<evidence type="ECO:0000256" key="11">
    <source>
        <dbReference type="RuleBase" id="RU004181"/>
    </source>
</evidence>
<dbReference type="PRINTS" id="PR00781">
    <property type="entry name" value="LIPOSIGPTASE"/>
</dbReference>
<comment type="caution">
    <text evidence="12">The sequence shown here is derived from an EMBL/GenBank/DDBJ whole genome shotgun (WGS) entry which is preliminary data.</text>
</comment>
<dbReference type="NCBIfam" id="TIGR00077">
    <property type="entry name" value="lspA"/>
    <property type="match status" value="1"/>
</dbReference>
<dbReference type="GO" id="GO:0006508">
    <property type="term" value="P:proteolysis"/>
    <property type="evidence" value="ECO:0007669"/>
    <property type="project" value="UniProtKB-KW"/>
</dbReference>
<sequence length="179" mass="19515">MIDATPDALDTTHSGGRLTLFRATRMSLLVAIAVAMLDQLTKAWALRGLADGHIIDVIWTMQFNLTYNRGMAFSRGTGLGPIIGVIGLVVVVMLLLSLRRADNVLTRLATGLIVGGAVGNILDRLFRGSGWMRGAVIDFIDFQWWPVFNVADMAIMIGAATMIVAMFKYNSQIDRTDGQ</sequence>
<evidence type="ECO:0000256" key="7">
    <source>
        <dbReference type="ARBA" id="ARBA00022989"/>
    </source>
</evidence>
<dbReference type="InterPro" id="IPR001872">
    <property type="entry name" value="Peptidase_A8"/>
</dbReference>
<comment type="function">
    <text evidence="9 10">This protein specifically catalyzes the removal of signal peptides from prolipoproteins.</text>
</comment>
<evidence type="ECO:0000256" key="5">
    <source>
        <dbReference type="ARBA" id="ARBA00022750"/>
    </source>
</evidence>
<comment type="caution">
    <text evidence="9">Lacks conserved residue(s) required for the propagation of feature annotation.</text>
</comment>
<dbReference type="UniPathway" id="UPA00665"/>
<evidence type="ECO:0000256" key="4">
    <source>
        <dbReference type="ARBA" id="ARBA00022692"/>
    </source>
</evidence>
<feature type="active site" evidence="9">
    <location>
        <position position="138"/>
    </location>
</feature>
<feature type="transmembrane region" description="Helical" evidence="9">
    <location>
        <begin position="79"/>
        <end position="97"/>
    </location>
</feature>
<protein>
    <recommendedName>
        <fullName evidence="9">Lipoprotein signal peptidase</fullName>
        <ecNumber evidence="9">3.4.23.36</ecNumber>
    </recommendedName>
    <alternativeName>
        <fullName evidence="9">Prolipoprotein signal peptidase</fullName>
    </alternativeName>
    <alternativeName>
        <fullName evidence="9">Signal peptidase II</fullName>
        <shortName evidence="9">SPase II</shortName>
    </alternativeName>
</protein>
<keyword evidence="6 9" id="KW-0378">Hydrolase</keyword>
<keyword evidence="4 9" id="KW-0812">Transmembrane</keyword>
<gene>
    <name evidence="9" type="primary">lspA</name>
    <name evidence="12" type="ORF">ABR75_08760</name>
</gene>
<name>A0A0R2QL16_9ACTN</name>
<keyword evidence="8 9" id="KW-0472">Membrane</keyword>
<evidence type="ECO:0000256" key="2">
    <source>
        <dbReference type="ARBA" id="ARBA00022475"/>
    </source>
</evidence>
<evidence type="ECO:0000256" key="9">
    <source>
        <dbReference type="HAMAP-Rule" id="MF_00161"/>
    </source>
</evidence>
<evidence type="ECO:0000313" key="13">
    <source>
        <dbReference type="Proteomes" id="UP000051017"/>
    </source>
</evidence>
<evidence type="ECO:0000256" key="3">
    <source>
        <dbReference type="ARBA" id="ARBA00022670"/>
    </source>
</evidence>
<dbReference type="EMBL" id="LIBJ01000047">
    <property type="protein sequence ID" value="KRO49053.1"/>
    <property type="molecule type" value="Genomic_DNA"/>
</dbReference>
<dbReference type="PANTHER" id="PTHR33695:SF1">
    <property type="entry name" value="LIPOPROTEIN SIGNAL PEPTIDASE"/>
    <property type="match status" value="1"/>
</dbReference>
<dbReference type="PROSITE" id="PS00855">
    <property type="entry name" value="SPASE_II"/>
    <property type="match status" value="1"/>
</dbReference>
<feature type="active site" evidence="9">
    <location>
        <position position="152"/>
    </location>
</feature>
<comment type="similarity">
    <text evidence="1 9 11">Belongs to the peptidase A8 family.</text>
</comment>
<keyword evidence="2 9" id="KW-1003">Cell membrane</keyword>
<comment type="subcellular location">
    <subcellularLocation>
        <location evidence="9">Cell membrane</location>
        <topology evidence="9">Multi-pass membrane protein</topology>
    </subcellularLocation>
</comment>
<evidence type="ECO:0000256" key="6">
    <source>
        <dbReference type="ARBA" id="ARBA00022801"/>
    </source>
</evidence>
<evidence type="ECO:0000256" key="10">
    <source>
        <dbReference type="RuleBase" id="RU000594"/>
    </source>
</evidence>
<keyword evidence="7 9" id="KW-1133">Transmembrane helix</keyword>
<keyword evidence="3 9" id="KW-0645">Protease</keyword>
<comment type="pathway">
    <text evidence="9">Protein modification; lipoprotein biosynthesis (signal peptide cleavage).</text>
</comment>
<organism evidence="12 13">
    <name type="scientific">Acidimicrobiia bacterium BACL6 MAG-120924-bin43</name>
    <dbReference type="NCBI Taxonomy" id="1655583"/>
    <lineage>
        <taxon>Bacteria</taxon>
        <taxon>Bacillati</taxon>
        <taxon>Actinomycetota</taxon>
        <taxon>Acidimicrobiia</taxon>
        <taxon>acIV cluster</taxon>
    </lineage>
</organism>
<feature type="transmembrane region" description="Helical" evidence="9">
    <location>
        <begin position="104"/>
        <end position="122"/>
    </location>
</feature>